<proteinExistence type="predicted"/>
<gene>
    <name evidence="6" type="ORF">CTEN210_03699</name>
</gene>
<evidence type="ECO:0000256" key="2">
    <source>
        <dbReference type="ARBA" id="ARBA00022771"/>
    </source>
</evidence>
<dbReference type="PROSITE" id="PS50865">
    <property type="entry name" value="ZF_MYND_2"/>
    <property type="match status" value="1"/>
</dbReference>
<evidence type="ECO:0000256" key="4">
    <source>
        <dbReference type="PROSITE-ProRule" id="PRU00134"/>
    </source>
</evidence>
<evidence type="ECO:0000256" key="1">
    <source>
        <dbReference type="ARBA" id="ARBA00022723"/>
    </source>
</evidence>
<reference evidence="6 7" key="1">
    <citation type="journal article" date="2021" name="Sci. Rep.">
        <title>The genome of the diatom Chaetoceros tenuissimus carries an ancient integrated fragment of an extant virus.</title>
        <authorList>
            <person name="Hongo Y."/>
            <person name="Kimura K."/>
            <person name="Takaki Y."/>
            <person name="Yoshida Y."/>
            <person name="Baba S."/>
            <person name="Kobayashi G."/>
            <person name="Nagasaki K."/>
            <person name="Hano T."/>
            <person name="Tomaru Y."/>
        </authorList>
    </citation>
    <scope>NUCLEOTIDE SEQUENCE [LARGE SCALE GENOMIC DNA]</scope>
    <source>
        <strain evidence="6 7">NIES-3715</strain>
    </source>
</reference>
<feature type="domain" description="MYND-type" evidence="5">
    <location>
        <begin position="287"/>
        <end position="337"/>
    </location>
</feature>
<keyword evidence="3" id="KW-0862">Zinc</keyword>
<protein>
    <recommendedName>
        <fullName evidence="5">MYND-type domain-containing protein</fullName>
    </recommendedName>
</protein>
<name>A0AAD3H286_9STRA</name>
<keyword evidence="7" id="KW-1185">Reference proteome</keyword>
<sequence>MGKKGKRNRQQGELSRQIRERRLVDSFYARLDEIRTEAHLYHKNNLHSKLTKVLEDGIHFMETKQGTIFRLVQVTDDNKISYFYHTLVFVHYYTYKYEKIPGVIDSLLSITQTNELPISLQYYSLIFHWRLALSRQGKTTVDECLSLLNDWTCRVILKGNDGVDAITQGMEATVIVLMLMKEFEKAISIAKQLEQLTGDKMTLAIVYFEQYRLGLSDHSLIHNFMPCPCPPSKYYYYGLDGFDINGRFCQVLLVFAQWEVMYHKQVSREAVFWVDEFVKKICQEHICRSCTQAITDSDVPFVCSGCRVACYCSLDHQRLNWKKDPLTGMRIGHKLLCPMMNVCRKWKQTNDVGNEEAAKKWRRRLDKEILYFLSHGLGLEERCFQKEV</sequence>
<dbReference type="SUPFAM" id="SSF144232">
    <property type="entry name" value="HIT/MYND zinc finger-like"/>
    <property type="match status" value="1"/>
</dbReference>
<evidence type="ECO:0000259" key="5">
    <source>
        <dbReference type="PROSITE" id="PS50865"/>
    </source>
</evidence>
<comment type="caution">
    <text evidence="6">The sequence shown here is derived from an EMBL/GenBank/DDBJ whole genome shotgun (WGS) entry which is preliminary data.</text>
</comment>
<dbReference type="Proteomes" id="UP001054902">
    <property type="component" value="Unassembled WGS sequence"/>
</dbReference>
<dbReference type="AlphaFoldDB" id="A0AAD3H286"/>
<evidence type="ECO:0000256" key="3">
    <source>
        <dbReference type="ARBA" id="ARBA00022833"/>
    </source>
</evidence>
<dbReference type="Gene3D" id="6.10.140.2220">
    <property type="match status" value="1"/>
</dbReference>
<evidence type="ECO:0000313" key="7">
    <source>
        <dbReference type="Proteomes" id="UP001054902"/>
    </source>
</evidence>
<keyword evidence="1" id="KW-0479">Metal-binding</keyword>
<organism evidence="6 7">
    <name type="scientific">Chaetoceros tenuissimus</name>
    <dbReference type="NCBI Taxonomy" id="426638"/>
    <lineage>
        <taxon>Eukaryota</taxon>
        <taxon>Sar</taxon>
        <taxon>Stramenopiles</taxon>
        <taxon>Ochrophyta</taxon>
        <taxon>Bacillariophyta</taxon>
        <taxon>Coscinodiscophyceae</taxon>
        <taxon>Chaetocerotophycidae</taxon>
        <taxon>Chaetocerotales</taxon>
        <taxon>Chaetocerotaceae</taxon>
        <taxon>Chaetoceros</taxon>
    </lineage>
</organism>
<accession>A0AAD3H286</accession>
<dbReference type="InterPro" id="IPR002893">
    <property type="entry name" value="Znf_MYND"/>
</dbReference>
<keyword evidence="2 4" id="KW-0863">Zinc-finger</keyword>
<dbReference type="GO" id="GO:0008270">
    <property type="term" value="F:zinc ion binding"/>
    <property type="evidence" value="ECO:0007669"/>
    <property type="project" value="UniProtKB-KW"/>
</dbReference>
<dbReference type="EMBL" id="BLLK01000022">
    <property type="protein sequence ID" value="GFH47224.1"/>
    <property type="molecule type" value="Genomic_DNA"/>
</dbReference>
<dbReference type="Pfam" id="PF01753">
    <property type="entry name" value="zf-MYND"/>
    <property type="match status" value="1"/>
</dbReference>
<evidence type="ECO:0000313" key="6">
    <source>
        <dbReference type="EMBL" id="GFH47224.1"/>
    </source>
</evidence>